<dbReference type="Pfam" id="PF00561">
    <property type="entry name" value="Abhydrolase_1"/>
    <property type="match status" value="1"/>
</dbReference>
<gene>
    <name evidence="2" type="ORF">J2X04_001219</name>
</gene>
<dbReference type="PANTHER" id="PTHR43798">
    <property type="entry name" value="MONOACYLGLYCEROL LIPASE"/>
    <property type="match status" value="1"/>
</dbReference>
<dbReference type="Gene3D" id="3.40.50.1820">
    <property type="entry name" value="alpha/beta hydrolase"/>
    <property type="match status" value="1"/>
</dbReference>
<dbReference type="EMBL" id="JAVDVW010000001">
    <property type="protein sequence ID" value="MDR7098872.1"/>
    <property type="molecule type" value="Genomic_DNA"/>
</dbReference>
<dbReference type="InterPro" id="IPR029058">
    <property type="entry name" value="AB_hydrolase_fold"/>
</dbReference>
<keyword evidence="3" id="KW-1185">Reference proteome</keyword>
<organism evidence="2 3">
    <name type="scientific">Agrilutibacter niabensis</name>
    <dbReference type="NCBI Taxonomy" id="380628"/>
    <lineage>
        <taxon>Bacteria</taxon>
        <taxon>Pseudomonadati</taxon>
        <taxon>Pseudomonadota</taxon>
        <taxon>Gammaproteobacteria</taxon>
        <taxon>Lysobacterales</taxon>
        <taxon>Lysobacteraceae</taxon>
        <taxon>Agrilutibacter</taxon>
    </lineage>
</organism>
<evidence type="ECO:0000313" key="2">
    <source>
        <dbReference type="EMBL" id="MDR7098872.1"/>
    </source>
</evidence>
<evidence type="ECO:0000313" key="3">
    <source>
        <dbReference type="Proteomes" id="UP001267878"/>
    </source>
</evidence>
<name>A0ABU1VN16_9GAMM</name>
<accession>A0ABU1VN16</accession>
<dbReference type="RefSeq" id="WP_310052976.1">
    <property type="nucleotide sequence ID" value="NZ_JAVDVW010000001.1"/>
</dbReference>
<dbReference type="SUPFAM" id="SSF53474">
    <property type="entry name" value="alpha/beta-Hydrolases"/>
    <property type="match status" value="1"/>
</dbReference>
<sequence length="321" mass="35098">MTLSNTLPLRRILIVFAAVLLGIGMPQRTHAEVQPFSSAFHGTDMAVTDGTQYVRVGGRGPAVLLLHGFGDTGDMWQPLAEKLVKDHTVIIPDLRGMGLSSHPEGGYEKAAQARDMAKILDALKVRSVQLVTHDIGNMVGYALIAQFPDRVSTWVVMDAPLPGLASWDKQLLNPKVWHFNFRGPDVERLVQGRERILLDRFYNELSADPKGIDEQSRAHYAELYARPGAIHNAFGGQFAAFAQDAKDNQALFAKVGKLKLPVLAIGGDHSYGASIQTEIASVADNVQGAVITDSGHWIMEEQPQQAIQVIEAYLRKTGASR</sequence>
<proteinExistence type="predicted"/>
<comment type="caution">
    <text evidence="2">The sequence shown here is derived from an EMBL/GenBank/DDBJ whole genome shotgun (WGS) entry which is preliminary data.</text>
</comment>
<dbReference type="InterPro" id="IPR000073">
    <property type="entry name" value="AB_hydrolase_1"/>
</dbReference>
<dbReference type="PANTHER" id="PTHR43798:SF33">
    <property type="entry name" value="HYDROLASE, PUTATIVE (AFU_ORTHOLOGUE AFUA_2G14860)-RELATED"/>
    <property type="match status" value="1"/>
</dbReference>
<feature type="domain" description="AB hydrolase-1" evidence="1">
    <location>
        <begin position="61"/>
        <end position="302"/>
    </location>
</feature>
<evidence type="ECO:0000259" key="1">
    <source>
        <dbReference type="Pfam" id="PF00561"/>
    </source>
</evidence>
<reference evidence="2 3" key="1">
    <citation type="submission" date="2023-07" db="EMBL/GenBank/DDBJ databases">
        <title>Sorghum-associated microbial communities from plants grown in Nebraska, USA.</title>
        <authorList>
            <person name="Schachtman D."/>
        </authorList>
    </citation>
    <scope>NUCLEOTIDE SEQUENCE [LARGE SCALE GENOMIC DNA]</scope>
    <source>
        <strain evidence="2 3">BE187</strain>
    </source>
</reference>
<dbReference type="Proteomes" id="UP001267878">
    <property type="component" value="Unassembled WGS sequence"/>
</dbReference>
<protein>
    <submittedName>
        <fullName evidence="2">Pimeloyl-ACP methyl ester carboxylesterase</fullName>
    </submittedName>
</protein>
<dbReference type="InterPro" id="IPR050266">
    <property type="entry name" value="AB_hydrolase_sf"/>
</dbReference>